<dbReference type="PIRSF" id="PIRSF008502">
    <property type="entry name" value="UCP008502"/>
    <property type="match status" value="1"/>
</dbReference>
<dbReference type="RefSeq" id="WP_091360895.1">
    <property type="nucleotide sequence ID" value="NZ_AP025284.1"/>
</dbReference>
<protein>
    <submittedName>
        <fullName evidence="1">Uncharacterized conserved protein, DUF1697 family</fullName>
    </submittedName>
</protein>
<dbReference type="STRING" id="355243.SAMN03080615_03568"/>
<gene>
    <name evidence="1" type="ORF">SAMN03080615_03568</name>
</gene>
<accession>A0A1H9KNT4</accession>
<reference evidence="2" key="1">
    <citation type="submission" date="2016-10" db="EMBL/GenBank/DDBJ databases">
        <authorList>
            <person name="Varghese N."/>
            <person name="Submissions S."/>
        </authorList>
    </citation>
    <scope>NUCLEOTIDE SEQUENCE [LARGE SCALE GENOMIC DNA]</scope>
    <source>
        <strain evidence="2">DSM 18887</strain>
    </source>
</reference>
<dbReference type="PANTHER" id="PTHR36439">
    <property type="entry name" value="BLL4334 PROTEIN"/>
    <property type="match status" value="1"/>
</dbReference>
<dbReference type="InterPro" id="IPR012545">
    <property type="entry name" value="DUF1697"/>
</dbReference>
<keyword evidence="2" id="KW-1185">Reference proteome</keyword>
<dbReference type="Proteomes" id="UP000198749">
    <property type="component" value="Unassembled WGS sequence"/>
</dbReference>
<dbReference type="Gene3D" id="3.30.70.1280">
    <property type="entry name" value="SP0830-like domains"/>
    <property type="match status" value="1"/>
</dbReference>
<name>A0A1H9KNT4_9GAMM</name>
<dbReference type="EMBL" id="FOGB01000014">
    <property type="protein sequence ID" value="SER00804.1"/>
    <property type="molecule type" value="Genomic_DNA"/>
</dbReference>
<organism evidence="1 2">
    <name type="scientific">Amphritea atlantica</name>
    <dbReference type="NCBI Taxonomy" id="355243"/>
    <lineage>
        <taxon>Bacteria</taxon>
        <taxon>Pseudomonadati</taxon>
        <taxon>Pseudomonadota</taxon>
        <taxon>Gammaproteobacteria</taxon>
        <taxon>Oceanospirillales</taxon>
        <taxon>Oceanospirillaceae</taxon>
        <taxon>Amphritea</taxon>
    </lineage>
</organism>
<dbReference type="OrthoDB" id="9806494at2"/>
<dbReference type="Pfam" id="PF08002">
    <property type="entry name" value="DUF1697"/>
    <property type="match status" value="1"/>
</dbReference>
<evidence type="ECO:0000313" key="1">
    <source>
        <dbReference type="EMBL" id="SER00804.1"/>
    </source>
</evidence>
<dbReference type="PANTHER" id="PTHR36439:SF1">
    <property type="entry name" value="DUF1697 DOMAIN-CONTAINING PROTEIN"/>
    <property type="match status" value="1"/>
</dbReference>
<dbReference type="AlphaFoldDB" id="A0A1H9KNT4"/>
<dbReference type="SUPFAM" id="SSF160379">
    <property type="entry name" value="SP0830-like"/>
    <property type="match status" value="1"/>
</dbReference>
<sequence length="172" mass="19180">MKTYILLFRGINVGGRNILPMADLRLLLQQNGFDAVRTYIQSGNVILKGKSKPGESVLREIEAGFGFRPEMIVLGEDEFDAAVKHNPYDLADGKSVHFYFLQHEPQPDRAKLMALASETERFEIKGKVFYLQAPDGIGRSKLVAGLEKCLGVPATGRNLNTINKLRQMTEEA</sequence>
<evidence type="ECO:0000313" key="2">
    <source>
        <dbReference type="Proteomes" id="UP000198749"/>
    </source>
</evidence>
<proteinExistence type="predicted"/>